<dbReference type="Pfam" id="PF01381">
    <property type="entry name" value="HTH_3"/>
    <property type="match status" value="1"/>
</dbReference>
<dbReference type="PANTHER" id="PTHR46558:SF4">
    <property type="entry name" value="DNA-BIDING PHAGE PROTEIN"/>
    <property type="match status" value="1"/>
</dbReference>
<dbReference type="Pfam" id="PF01636">
    <property type="entry name" value="APH"/>
    <property type="match status" value="1"/>
</dbReference>
<feature type="domain" description="HTH cro/C1-type" evidence="2">
    <location>
        <begin position="7"/>
        <end position="61"/>
    </location>
</feature>
<dbReference type="Gene3D" id="3.90.1200.10">
    <property type="match status" value="1"/>
</dbReference>
<dbReference type="InterPro" id="IPR011009">
    <property type="entry name" value="Kinase-like_dom_sf"/>
</dbReference>
<evidence type="ECO:0000313" key="4">
    <source>
        <dbReference type="Proteomes" id="UP000676917"/>
    </source>
</evidence>
<dbReference type="SUPFAM" id="SSF47413">
    <property type="entry name" value="lambda repressor-like DNA-binding domains"/>
    <property type="match status" value="1"/>
</dbReference>
<dbReference type="InterPro" id="IPR002575">
    <property type="entry name" value="Aminoglycoside_PTrfase"/>
</dbReference>
<keyword evidence="4" id="KW-1185">Reference proteome</keyword>
<dbReference type="RefSeq" id="WP_212921253.1">
    <property type="nucleotide sequence ID" value="NZ_BORP01000004.1"/>
</dbReference>
<proteinExistence type="predicted"/>
<keyword evidence="1" id="KW-0238">DNA-binding</keyword>
<dbReference type="GO" id="GO:0003677">
    <property type="term" value="F:DNA binding"/>
    <property type="evidence" value="ECO:0007669"/>
    <property type="project" value="UniProtKB-KW"/>
</dbReference>
<evidence type="ECO:0000256" key="1">
    <source>
        <dbReference type="ARBA" id="ARBA00023125"/>
    </source>
</evidence>
<dbReference type="EMBL" id="BORP01000004">
    <property type="protein sequence ID" value="GIO27795.1"/>
    <property type="molecule type" value="Genomic_DNA"/>
</dbReference>
<dbReference type="Gene3D" id="1.10.260.40">
    <property type="entry name" value="lambda repressor-like DNA-binding domains"/>
    <property type="match status" value="1"/>
</dbReference>
<sequence>MYIGEKLKLRRKKAGFTQEQVAEKMNITRQTLSNWEVGKNYPDIDSIISLSQIYNLSLDELLLGKIHFKGEFVMNKRLTLDEITALLKKHYPTAINMKELNGGLVSQTYLFEDGKQHFIFQVGNQHESYKKEQFIGKELMKWLPVRNVLEINQDDNGIAYSISTFIEGEKLYDLNSQELLDIVPAVLETLETLESIEVPVDKQGYGYFDSNGNASYPTWLNFIGAVYNNDIYNWSSLEQKGLDSEVVHQAMKELKSHIKNIPISSRNIVHGDLGSFNLLAKNNKVTGIIDWSLSLYGDHLYDKANILFWNEKKLQPLIKEITNKYITTFETREIVYCYMLRIGLEELYNTVIREFVGYDIEWVANRLNEIMRNFLYQK</sequence>
<dbReference type="PROSITE" id="PS50943">
    <property type="entry name" value="HTH_CROC1"/>
    <property type="match status" value="1"/>
</dbReference>
<dbReference type="InterPro" id="IPR010982">
    <property type="entry name" value="Lambda_DNA-bd_dom_sf"/>
</dbReference>
<comment type="caution">
    <text evidence="3">The sequence shown here is derived from an EMBL/GenBank/DDBJ whole genome shotgun (WGS) entry which is preliminary data.</text>
</comment>
<dbReference type="PANTHER" id="PTHR46558">
    <property type="entry name" value="TRACRIPTIONAL REGULATORY PROTEIN-RELATED-RELATED"/>
    <property type="match status" value="1"/>
</dbReference>
<dbReference type="SUPFAM" id="SSF56112">
    <property type="entry name" value="Protein kinase-like (PK-like)"/>
    <property type="match status" value="1"/>
</dbReference>
<dbReference type="Gene3D" id="3.30.200.150">
    <property type="match status" value="1"/>
</dbReference>
<dbReference type="CDD" id="cd00093">
    <property type="entry name" value="HTH_XRE"/>
    <property type="match status" value="1"/>
</dbReference>
<evidence type="ECO:0000313" key="3">
    <source>
        <dbReference type="EMBL" id="GIO27795.1"/>
    </source>
</evidence>
<dbReference type="Proteomes" id="UP000676917">
    <property type="component" value="Unassembled WGS sequence"/>
</dbReference>
<dbReference type="SMART" id="SM00530">
    <property type="entry name" value="HTH_XRE"/>
    <property type="match status" value="1"/>
</dbReference>
<dbReference type="InterPro" id="IPR001387">
    <property type="entry name" value="Cro/C1-type_HTH"/>
</dbReference>
<evidence type="ECO:0000259" key="2">
    <source>
        <dbReference type="PROSITE" id="PS50943"/>
    </source>
</evidence>
<reference evidence="3" key="1">
    <citation type="submission" date="2021-03" db="EMBL/GenBank/DDBJ databases">
        <title>Antimicrobial resistance genes in bacteria isolated from Japanese honey, and their potential for conferring macrolide and lincosamide resistance in the American foulbrood pathogen Paenibacillus larvae.</title>
        <authorList>
            <person name="Okamoto M."/>
            <person name="Kumagai M."/>
            <person name="Kanamori H."/>
            <person name="Takamatsu D."/>
        </authorList>
    </citation>
    <scope>NUCLEOTIDE SEQUENCE</scope>
    <source>
        <strain evidence="3">J43TS3</strain>
    </source>
</reference>
<name>A0A919XB26_9BACI</name>
<organism evidence="3 4">
    <name type="scientific">Ornithinibacillus bavariensis</name>
    <dbReference type="NCBI Taxonomy" id="545502"/>
    <lineage>
        <taxon>Bacteria</taxon>
        <taxon>Bacillati</taxon>
        <taxon>Bacillota</taxon>
        <taxon>Bacilli</taxon>
        <taxon>Bacillales</taxon>
        <taxon>Bacillaceae</taxon>
        <taxon>Ornithinibacillus</taxon>
    </lineage>
</organism>
<protein>
    <recommendedName>
        <fullName evidence="2">HTH cro/C1-type domain-containing protein</fullName>
    </recommendedName>
</protein>
<accession>A0A919XB26</accession>
<dbReference type="AlphaFoldDB" id="A0A919XB26"/>
<gene>
    <name evidence="3" type="ORF">J43TS3_24060</name>
</gene>